<dbReference type="AlphaFoldDB" id="A0A512BJF2"/>
<comment type="caution">
    <text evidence="1">The sequence shown here is derived from an EMBL/GenBank/DDBJ whole genome shotgun (WGS) entry which is preliminary data.</text>
</comment>
<reference evidence="1 2" key="1">
    <citation type="submission" date="2019-07" db="EMBL/GenBank/DDBJ databases">
        <title>Whole genome shotgun sequence of Segetibacter aerophilus NBRC 106135.</title>
        <authorList>
            <person name="Hosoyama A."/>
            <person name="Uohara A."/>
            <person name="Ohji S."/>
            <person name="Ichikawa N."/>
        </authorList>
    </citation>
    <scope>NUCLEOTIDE SEQUENCE [LARGE SCALE GENOMIC DNA]</scope>
    <source>
        <strain evidence="1 2">NBRC 106135</strain>
    </source>
</reference>
<organism evidence="1 2">
    <name type="scientific">Segetibacter aerophilus</name>
    <dbReference type="NCBI Taxonomy" id="670293"/>
    <lineage>
        <taxon>Bacteria</taxon>
        <taxon>Pseudomonadati</taxon>
        <taxon>Bacteroidota</taxon>
        <taxon>Chitinophagia</taxon>
        <taxon>Chitinophagales</taxon>
        <taxon>Chitinophagaceae</taxon>
        <taxon>Segetibacter</taxon>
    </lineage>
</organism>
<accession>A0A512BJF2</accession>
<evidence type="ECO:0000313" key="2">
    <source>
        <dbReference type="Proteomes" id="UP000321513"/>
    </source>
</evidence>
<evidence type="ECO:0000313" key="1">
    <source>
        <dbReference type="EMBL" id="GEO12084.1"/>
    </source>
</evidence>
<dbReference type="Gene3D" id="1.10.472.50">
    <property type="entry name" value="HD-domain/PDEase-like"/>
    <property type="match status" value="1"/>
</dbReference>
<keyword evidence="2" id="KW-1185">Reference proteome</keyword>
<name>A0A512BJF2_9BACT</name>
<dbReference type="Proteomes" id="UP000321513">
    <property type="component" value="Unassembled WGS sequence"/>
</dbReference>
<proteinExistence type="predicted"/>
<sequence>MNYHGKMLNNIQNYIESLFNQSEADFLMYHNLEHTKFVVAKTQEIGADHTLDKTDFLILSASAWFHDAGHLTGGLKFHED</sequence>
<gene>
    <name evidence="1" type="ORF">SAE01_45800</name>
</gene>
<dbReference type="EMBL" id="BJYT01000039">
    <property type="protein sequence ID" value="GEO12084.1"/>
    <property type="molecule type" value="Genomic_DNA"/>
</dbReference>
<evidence type="ECO:0008006" key="3">
    <source>
        <dbReference type="Google" id="ProtNLM"/>
    </source>
</evidence>
<protein>
    <recommendedName>
        <fullName evidence="3">HD domain-containing protein</fullName>
    </recommendedName>
</protein>
<dbReference type="SUPFAM" id="SSF109604">
    <property type="entry name" value="HD-domain/PDEase-like"/>
    <property type="match status" value="1"/>
</dbReference>